<dbReference type="GeneID" id="111005522"/>
<comment type="function">
    <text evidence="8">May be involved in modulation of pathogen defense and leaf cell death.</text>
</comment>
<dbReference type="Proteomes" id="UP000504603">
    <property type="component" value="Unplaced"/>
</dbReference>
<evidence type="ECO:0000256" key="3">
    <source>
        <dbReference type="ARBA" id="ARBA00022692"/>
    </source>
</evidence>
<evidence type="ECO:0000256" key="11">
    <source>
        <dbReference type="SAM" id="SignalP"/>
    </source>
</evidence>
<evidence type="ECO:0000256" key="9">
    <source>
        <dbReference type="SAM" id="MobiDB-lite"/>
    </source>
</evidence>
<evidence type="ECO:0000256" key="1">
    <source>
        <dbReference type="ARBA" id="ARBA00004141"/>
    </source>
</evidence>
<evidence type="ECO:0000256" key="6">
    <source>
        <dbReference type="ARBA" id="ARBA00023136"/>
    </source>
</evidence>
<feature type="compositionally biased region" description="Polar residues" evidence="9">
    <location>
        <begin position="471"/>
        <end position="488"/>
    </location>
</feature>
<feature type="transmembrane region" description="Helical" evidence="10">
    <location>
        <begin position="77"/>
        <end position="98"/>
    </location>
</feature>
<comment type="subcellular location">
    <subcellularLocation>
        <location evidence="1 8">Membrane</location>
        <topology evidence="1 8">Multi-pass membrane protein</topology>
    </subcellularLocation>
</comment>
<comment type="domain">
    <text evidence="8">The C-terminus contains a calmodulin-binding domain, which binds calmodulin in a calcium-dependent fashion.</text>
</comment>
<evidence type="ECO:0000256" key="2">
    <source>
        <dbReference type="ARBA" id="ARBA00006574"/>
    </source>
</evidence>
<keyword evidence="5 8" id="KW-1133">Transmembrane helix</keyword>
<proteinExistence type="inferred from homology"/>
<feature type="region of interest" description="Disordered" evidence="9">
    <location>
        <begin position="500"/>
        <end position="570"/>
    </location>
</feature>
<dbReference type="InterPro" id="IPR004326">
    <property type="entry name" value="Mlo"/>
</dbReference>
<reference evidence="13" key="1">
    <citation type="submission" date="2025-08" db="UniProtKB">
        <authorList>
            <consortium name="RefSeq"/>
        </authorList>
    </citation>
    <scope>IDENTIFICATION</scope>
    <source>
        <strain evidence="13">OHB3-1</strain>
    </source>
</reference>
<feature type="compositionally biased region" description="Basic and acidic residues" evidence="9">
    <location>
        <begin position="533"/>
        <end position="557"/>
    </location>
</feature>
<evidence type="ECO:0000256" key="5">
    <source>
        <dbReference type="ARBA" id="ARBA00022989"/>
    </source>
</evidence>
<keyword evidence="6 8" id="KW-0472">Membrane</keyword>
<dbReference type="PANTHER" id="PTHR31942:SF49">
    <property type="entry name" value="MLO-LIKE PROTEIN 8"/>
    <property type="match status" value="1"/>
</dbReference>
<evidence type="ECO:0000256" key="7">
    <source>
        <dbReference type="ARBA" id="ARBA00023265"/>
    </source>
</evidence>
<feature type="transmembrane region" description="Helical" evidence="10">
    <location>
        <begin position="374"/>
        <end position="397"/>
    </location>
</feature>
<evidence type="ECO:0000313" key="13">
    <source>
        <dbReference type="RefSeq" id="XP_022132724.1"/>
    </source>
</evidence>
<feature type="transmembrane region" description="Helical" evidence="10">
    <location>
        <begin position="315"/>
        <end position="333"/>
    </location>
</feature>
<evidence type="ECO:0000313" key="12">
    <source>
        <dbReference type="Proteomes" id="UP000504603"/>
    </source>
</evidence>
<comment type="similarity">
    <text evidence="2 8">Belongs to the MLO family.</text>
</comment>
<feature type="transmembrane region" description="Helical" evidence="10">
    <location>
        <begin position="167"/>
        <end position="188"/>
    </location>
</feature>
<keyword evidence="7 8" id="KW-0568">Pathogenesis-related protein</keyword>
<feature type="region of interest" description="Disordered" evidence="9">
    <location>
        <begin position="465"/>
        <end position="488"/>
    </location>
</feature>
<evidence type="ECO:0000256" key="8">
    <source>
        <dbReference type="RuleBase" id="RU280816"/>
    </source>
</evidence>
<keyword evidence="11" id="KW-0732">Signal</keyword>
<dbReference type="GO" id="GO:0005516">
    <property type="term" value="F:calmodulin binding"/>
    <property type="evidence" value="ECO:0007669"/>
    <property type="project" value="UniProtKB-KW"/>
</dbReference>
<feature type="signal peptide" evidence="11">
    <location>
        <begin position="1"/>
        <end position="18"/>
    </location>
</feature>
<accession>A0A6J1BTX4</accession>
<dbReference type="PANTHER" id="PTHR31942">
    <property type="entry name" value="MLO-LIKE PROTEIN 1"/>
    <property type="match status" value="1"/>
</dbReference>
<keyword evidence="4 8" id="KW-0611">Plant defense</keyword>
<feature type="transmembrane region" description="Helical" evidence="10">
    <location>
        <begin position="417"/>
        <end position="438"/>
    </location>
</feature>
<dbReference type="GO" id="GO:0006952">
    <property type="term" value="P:defense response"/>
    <property type="evidence" value="ECO:0007669"/>
    <property type="project" value="UniProtKB-KW"/>
</dbReference>
<sequence>MLLVLYLCLSLLYGRAWAAPAADGPTRELDQTPTWAVAGVCAIIIIISIALEKLLHKVGTWLTEKHKRALFEALEKVKAELMILGFISLLLTFGQNYIVKICIPTKVANTMLPCAAKVEKDSSAADESEHRRRLLWYERRFLAAAGGAVSCKEGHVPLISISGLHQLHLFIFFLAVFHVVYSAITMMLGRLKIRGWKAWEEETSTHNYEFSNDHARFRLTHETSFVRAHTSFWTKIPVFFYIGCFFRQFFRSVGKADYLTLRNGFIAVHLAPGSKFDFQKYIKRSLEDDFKIVVGVSPVLWASFVLFLLVNVDGWQALFWSSLIPVIIILAVGTKLQGVMTKMALEITERHAVVQGIPLVQASDKYFWFGKPQLVLYLIHFALFSNAFQITYFFWIWYSFGLKSCFHSDFKMAIIKVGLGVGVLCLCSYITLPLYALVTQMGTRMKKSIFDEQTSKALKKWHMAVKKRQGKSPTRNLGSPATSPMHSSAGYTLHRFKTTGHSNRSSMYEENEASDYEVDPLSPKESTPNFTVRVDRGDEHQTEISESQHGEKLRNEDEFSFAKPGPLKGP</sequence>
<gene>
    <name evidence="13" type="primary">LOC111005522</name>
    <name evidence="8" type="synonym">MLO</name>
</gene>
<evidence type="ECO:0000256" key="10">
    <source>
        <dbReference type="SAM" id="Phobius"/>
    </source>
</evidence>
<organism evidence="12 13">
    <name type="scientific">Momordica charantia</name>
    <name type="common">Bitter gourd</name>
    <name type="synonym">Balsam pear</name>
    <dbReference type="NCBI Taxonomy" id="3673"/>
    <lineage>
        <taxon>Eukaryota</taxon>
        <taxon>Viridiplantae</taxon>
        <taxon>Streptophyta</taxon>
        <taxon>Embryophyta</taxon>
        <taxon>Tracheophyta</taxon>
        <taxon>Spermatophyta</taxon>
        <taxon>Magnoliopsida</taxon>
        <taxon>eudicotyledons</taxon>
        <taxon>Gunneridae</taxon>
        <taxon>Pentapetalae</taxon>
        <taxon>rosids</taxon>
        <taxon>fabids</taxon>
        <taxon>Cucurbitales</taxon>
        <taxon>Cucurbitaceae</taxon>
        <taxon>Momordiceae</taxon>
        <taxon>Momordica</taxon>
    </lineage>
</organism>
<feature type="transmembrane region" description="Helical" evidence="10">
    <location>
        <begin position="34"/>
        <end position="56"/>
    </location>
</feature>
<name>A0A6J1BTX4_MOMCH</name>
<dbReference type="OrthoDB" id="1388414at2759"/>
<evidence type="ECO:0000256" key="4">
    <source>
        <dbReference type="ARBA" id="ARBA00022821"/>
    </source>
</evidence>
<dbReference type="Pfam" id="PF03094">
    <property type="entry name" value="Mlo"/>
    <property type="match status" value="1"/>
</dbReference>
<feature type="transmembrane region" description="Helical" evidence="10">
    <location>
        <begin position="290"/>
        <end position="309"/>
    </location>
</feature>
<feature type="compositionally biased region" description="Acidic residues" evidence="9">
    <location>
        <begin position="509"/>
        <end position="518"/>
    </location>
</feature>
<keyword evidence="12" id="KW-1185">Reference proteome</keyword>
<keyword evidence="3 8" id="KW-0812">Transmembrane</keyword>
<protein>
    <recommendedName>
        <fullName evidence="8">MLO-like protein</fullName>
    </recommendedName>
</protein>
<keyword evidence="8" id="KW-0112">Calmodulin-binding</keyword>
<dbReference type="KEGG" id="mcha:111005522"/>
<dbReference type="AlphaFoldDB" id="A0A6J1BTX4"/>
<dbReference type="RefSeq" id="XP_022132724.1">
    <property type="nucleotide sequence ID" value="XM_022277032.1"/>
</dbReference>
<dbReference type="GO" id="GO:0016020">
    <property type="term" value="C:membrane"/>
    <property type="evidence" value="ECO:0007669"/>
    <property type="project" value="UniProtKB-SubCell"/>
</dbReference>
<feature type="chain" id="PRO_5026870918" description="MLO-like protein" evidence="11">
    <location>
        <begin position="19"/>
        <end position="570"/>
    </location>
</feature>